<proteinExistence type="predicted"/>
<dbReference type="AlphaFoldDB" id="A0A3N4L0R8"/>
<reference evidence="1 2" key="1">
    <citation type="journal article" date="2018" name="Nat. Ecol. Evol.">
        <title>Pezizomycetes genomes reveal the molecular basis of ectomycorrhizal truffle lifestyle.</title>
        <authorList>
            <person name="Murat C."/>
            <person name="Payen T."/>
            <person name="Noel B."/>
            <person name="Kuo A."/>
            <person name="Morin E."/>
            <person name="Chen J."/>
            <person name="Kohler A."/>
            <person name="Krizsan K."/>
            <person name="Balestrini R."/>
            <person name="Da Silva C."/>
            <person name="Montanini B."/>
            <person name="Hainaut M."/>
            <person name="Levati E."/>
            <person name="Barry K.W."/>
            <person name="Belfiori B."/>
            <person name="Cichocki N."/>
            <person name="Clum A."/>
            <person name="Dockter R.B."/>
            <person name="Fauchery L."/>
            <person name="Guy J."/>
            <person name="Iotti M."/>
            <person name="Le Tacon F."/>
            <person name="Lindquist E.A."/>
            <person name="Lipzen A."/>
            <person name="Malagnac F."/>
            <person name="Mello A."/>
            <person name="Molinier V."/>
            <person name="Miyauchi S."/>
            <person name="Poulain J."/>
            <person name="Riccioni C."/>
            <person name="Rubini A."/>
            <person name="Sitrit Y."/>
            <person name="Splivallo R."/>
            <person name="Traeger S."/>
            <person name="Wang M."/>
            <person name="Zifcakova L."/>
            <person name="Wipf D."/>
            <person name="Zambonelli A."/>
            <person name="Paolocci F."/>
            <person name="Nowrousian M."/>
            <person name="Ottonello S."/>
            <person name="Baldrian P."/>
            <person name="Spatafora J.W."/>
            <person name="Henrissat B."/>
            <person name="Nagy L.G."/>
            <person name="Aury J.M."/>
            <person name="Wincker P."/>
            <person name="Grigoriev I.V."/>
            <person name="Bonfante P."/>
            <person name="Martin F.M."/>
        </authorList>
    </citation>
    <scope>NUCLEOTIDE SEQUENCE [LARGE SCALE GENOMIC DNA]</scope>
    <source>
        <strain evidence="1 2">CCBAS932</strain>
    </source>
</reference>
<organism evidence="1 2">
    <name type="scientific">Morchella conica CCBAS932</name>
    <dbReference type="NCBI Taxonomy" id="1392247"/>
    <lineage>
        <taxon>Eukaryota</taxon>
        <taxon>Fungi</taxon>
        <taxon>Dikarya</taxon>
        <taxon>Ascomycota</taxon>
        <taxon>Pezizomycotina</taxon>
        <taxon>Pezizomycetes</taxon>
        <taxon>Pezizales</taxon>
        <taxon>Morchellaceae</taxon>
        <taxon>Morchella</taxon>
    </lineage>
</organism>
<dbReference type="Proteomes" id="UP000277580">
    <property type="component" value="Unassembled WGS sequence"/>
</dbReference>
<sequence length="79" mass="8656">MVRVQSRVSVVSWFLLPLEGLAKPHFMYDILLPITLVETLTTNYMYIYVCTSTAASLINTPGTRTPGQSEVPLAALVVG</sequence>
<evidence type="ECO:0000313" key="2">
    <source>
        <dbReference type="Proteomes" id="UP000277580"/>
    </source>
</evidence>
<gene>
    <name evidence="1" type="ORF">P167DRAFT_21933</name>
</gene>
<accession>A0A3N4L0R8</accession>
<name>A0A3N4L0R8_9PEZI</name>
<dbReference type="InParanoid" id="A0A3N4L0R8"/>
<evidence type="ECO:0000313" key="1">
    <source>
        <dbReference type="EMBL" id="RPB15269.1"/>
    </source>
</evidence>
<keyword evidence="2" id="KW-1185">Reference proteome</keyword>
<dbReference type="EMBL" id="ML119114">
    <property type="protein sequence ID" value="RPB15269.1"/>
    <property type="molecule type" value="Genomic_DNA"/>
</dbReference>
<protein>
    <submittedName>
        <fullName evidence="1">Uncharacterized protein</fullName>
    </submittedName>
</protein>